<comment type="caution">
    <text evidence="4">The sequence shown here is derived from an EMBL/GenBank/DDBJ whole genome shotgun (WGS) entry which is preliminary data.</text>
</comment>
<evidence type="ECO:0000256" key="1">
    <source>
        <dbReference type="ARBA" id="ARBA00023002"/>
    </source>
</evidence>
<proteinExistence type="predicted"/>
<dbReference type="GO" id="GO:0016020">
    <property type="term" value="C:membrane"/>
    <property type="evidence" value="ECO:0007669"/>
    <property type="project" value="InterPro"/>
</dbReference>
<dbReference type="PANTHER" id="PTHR43762:SF1">
    <property type="entry name" value="D-ARABINONO-1,4-LACTONE OXIDASE"/>
    <property type="match status" value="1"/>
</dbReference>
<dbReference type="GO" id="GO:0071949">
    <property type="term" value="F:FAD binding"/>
    <property type="evidence" value="ECO:0007669"/>
    <property type="project" value="InterPro"/>
</dbReference>
<dbReference type="EMBL" id="ADVG01000005">
    <property type="protein sequence ID" value="EFH80673.1"/>
    <property type="molecule type" value="Genomic_DNA"/>
</dbReference>
<dbReference type="GO" id="GO:0003885">
    <property type="term" value="F:D-arabinono-1,4-lactone oxidase activity"/>
    <property type="evidence" value="ECO:0007669"/>
    <property type="project" value="InterPro"/>
</dbReference>
<gene>
    <name evidence="4" type="ORF">Krac_1289</name>
</gene>
<protein>
    <submittedName>
        <fullName evidence="4">FAD-linked oxidoreductase</fullName>
        <ecNumber evidence="4">1.1.3.8</ecNumber>
    </submittedName>
</protein>
<dbReference type="RefSeq" id="WP_007923401.1">
    <property type="nucleotide sequence ID" value="NZ_ADVG01000005.1"/>
</dbReference>
<dbReference type="AlphaFoldDB" id="D6U6R2"/>
<feature type="domain" description="FAD-binding PCMH-type" evidence="3">
    <location>
        <begin position="25"/>
        <end position="198"/>
    </location>
</feature>
<dbReference type="NCBIfam" id="TIGR01679">
    <property type="entry name" value="bact_FAD_ox"/>
    <property type="match status" value="1"/>
</dbReference>
<dbReference type="Gene3D" id="3.30.43.10">
    <property type="entry name" value="Uridine Diphospho-n-acetylenolpyruvylglucosamine Reductase, domain 2"/>
    <property type="match status" value="1"/>
</dbReference>
<feature type="region of interest" description="Disordered" evidence="2">
    <location>
        <begin position="1"/>
        <end position="20"/>
    </location>
</feature>
<dbReference type="InterPro" id="IPR016167">
    <property type="entry name" value="FAD-bd_PCMH_sub1"/>
</dbReference>
<dbReference type="PIRSF" id="PIRSF000136">
    <property type="entry name" value="LGO_GLO"/>
    <property type="match status" value="1"/>
</dbReference>
<dbReference type="EC" id="1.1.3.8" evidence="4"/>
<dbReference type="InterPro" id="IPR016169">
    <property type="entry name" value="FAD-bd_PCMH_sub2"/>
</dbReference>
<dbReference type="InterPro" id="IPR016171">
    <property type="entry name" value="Vanillyl_alc_oxidase_C-sub2"/>
</dbReference>
<organism evidence="4 5">
    <name type="scientific">Ktedonobacter racemifer DSM 44963</name>
    <dbReference type="NCBI Taxonomy" id="485913"/>
    <lineage>
        <taxon>Bacteria</taxon>
        <taxon>Bacillati</taxon>
        <taxon>Chloroflexota</taxon>
        <taxon>Ktedonobacteria</taxon>
        <taxon>Ktedonobacterales</taxon>
        <taxon>Ktedonobacteraceae</taxon>
        <taxon>Ktedonobacter</taxon>
    </lineage>
</organism>
<dbReference type="STRING" id="485913.Krac_1289"/>
<reference evidence="4 5" key="1">
    <citation type="journal article" date="2011" name="Stand. Genomic Sci.">
        <title>Non-contiguous finished genome sequence and contextual data of the filamentous soil bacterium Ktedonobacter racemifer type strain (SOSP1-21).</title>
        <authorList>
            <person name="Chang Y.J."/>
            <person name="Land M."/>
            <person name="Hauser L."/>
            <person name="Chertkov O."/>
            <person name="Del Rio T.G."/>
            <person name="Nolan M."/>
            <person name="Copeland A."/>
            <person name="Tice H."/>
            <person name="Cheng J.F."/>
            <person name="Lucas S."/>
            <person name="Han C."/>
            <person name="Goodwin L."/>
            <person name="Pitluck S."/>
            <person name="Ivanova N."/>
            <person name="Ovchinikova G."/>
            <person name="Pati A."/>
            <person name="Chen A."/>
            <person name="Palaniappan K."/>
            <person name="Mavromatis K."/>
            <person name="Liolios K."/>
            <person name="Brettin T."/>
            <person name="Fiebig A."/>
            <person name="Rohde M."/>
            <person name="Abt B."/>
            <person name="Goker M."/>
            <person name="Detter J.C."/>
            <person name="Woyke T."/>
            <person name="Bristow J."/>
            <person name="Eisen J.A."/>
            <person name="Markowitz V."/>
            <person name="Hugenholtz P."/>
            <person name="Kyrpides N.C."/>
            <person name="Klenk H.P."/>
            <person name="Lapidus A."/>
        </authorList>
    </citation>
    <scope>NUCLEOTIDE SEQUENCE [LARGE SCALE GENOMIC DNA]</scope>
    <source>
        <strain evidence="5">DSM 44963</strain>
    </source>
</reference>
<dbReference type="eggNOG" id="COG0277">
    <property type="taxonomic scope" value="Bacteria"/>
</dbReference>
<dbReference type="InterPro" id="IPR036318">
    <property type="entry name" value="FAD-bd_PCMH-like_sf"/>
</dbReference>
<dbReference type="Gene3D" id="1.10.45.10">
    <property type="entry name" value="Vanillyl-alcohol Oxidase, Chain A, domain 4"/>
    <property type="match status" value="1"/>
</dbReference>
<dbReference type="Proteomes" id="UP000004508">
    <property type="component" value="Unassembled WGS sequence"/>
</dbReference>
<dbReference type="Gene3D" id="3.30.70.2520">
    <property type="match status" value="1"/>
</dbReference>
<dbReference type="InterPro" id="IPR006094">
    <property type="entry name" value="Oxid_FAD_bind_N"/>
</dbReference>
<keyword evidence="5" id="KW-1185">Reference proteome</keyword>
<evidence type="ECO:0000256" key="2">
    <source>
        <dbReference type="SAM" id="MobiDB-lite"/>
    </source>
</evidence>
<dbReference type="InterPro" id="IPR007173">
    <property type="entry name" value="ALO_C"/>
</dbReference>
<dbReference type="PROSITE" id="PS51387">
    <property type="entry name" value="FAD_PCMH"/>
    <property type="match status" value="1"/>
</dbReference>
<dbReference type="Pfam" id="PF01565">
    <property type="entry name" value="FAD_binding_4"/>
    <property type="match status" value="1"/>
</dbReference>
<dbReference type="Gene3D" id="3.30.465.10">
    <property type="match status" value="1"/>
</dbReference>
<keyword evidence="1 4" id="KW-0560">Oxidoreductase</keyword>
<dbReference type="SUPFAM" id="SSF56176">
    <property type="entry name" value="FAD-binding/transporter-associated domain-like"/>
    <property type="match status" value="1"/>
</dbReference>
<sequence length="452" mass="51229">MSQKSLMAPTSTGSARNWRNWSGSVACTPQNFAHPSTIEELRKLVLQASTAGGQVRVVGAGHSFTPLVQTNDILISLDNWQGIEHVEKVDERQDIVTVRAGTKLSTLGKLLHEHGLAQENLGDIDVQSIAGAISTGTHGTGIQFGSIATQVVGLTLLTAQGEELECSPEKHPDIFKAAQVSLGSLGILTHIKLRTVPSKRLHYRSHRESLESCLEHLESYKQENSHFEFYWLPHTKWVQTKFANETEAAPNAGSLWSTINQVALENGLYWLLSEACRLFPRLTPTISRISAMGISPVDEVDYSHLIFATPRWVRFQEMEYNIPAEHFTTVLAEVRRCIEKHNFEVHFPIECRFVRGDDIWLSPAYQRDSAYIAVHMYRGMRYKDYFQAIEEIYQHYQGRPHWGKMHTLTAEQLASLYPCWEDFKRIRTQLDPQGLFLNDYLRVLFGVPPASV</sequence>
<dbReference type="Pfam" id="PF04030">
    <property type="entry name" value="ALO"/>
    <property type="match status" value="1"/>
</dbReference>
<dbReference type="InterPro" id="IPR010031">
    <property type="entry name" value="FAD_lactone_oxidase-like"/>
</dbReference>
<evidence type="ECO:0000259" key="3">
    <source>
        <dbReference type="PROSITE" id="PS51387"/>
    </source>
</evidence>
<accession>D6U6R2</accession>
<evidence type="ECO:0000313" key="5">
    <source>
        <dbReference type="Proteomes" id="UP000004508"/>
    </source>
</evidence>
<dbReference type="InParanoid" id="D6U6R2"/>
<dbReference type="PANTHER" id="PTHR43762">
    <property type="entry name" value="L-GULONOLACTONE OXIDASE"/>
    <property type="match status" value="1"/>
</dbReference>
<dbReference type="InterPro" id="IPR016166">
    <property type="entry name" value="FAD-bd_PCMH"/>
</dbReference>
<dbReference type="GO" id="GO:0050105">
    <property type="term" value="F:L-gulonolactone oxidase activity"/>
    <property type="evidence" value="ECO:0007669"/>
    <property type="project" value="UniProtKB-EC"/>
</dbReference>
<evidence type="ECO:0000313" key="4">
    <source>
        <dbReference type="EMBL" id="EFH80673.1"/>
    </source>
</evidence>
<name>D6U6R2_KTERA</name>